<organism evidence="8 9">
    <name type="scientific">Araneus ventricosus</name>
    <name type="common">Orbweaver spider</name>
    <name type="synonym">Epeira ventricosa</name>
    <dbReference type="NCBI Taxonomy" id="182803"/>
    <lineage>
        <taxon>Eukaryota</taxon>
        <taxon>Metazoa</taxon>
        <taxon>Ecdysozoa</taxon>
        <taxon>Arthropoda</taxon>
        <taxon>Chelicerata</taxon>
        <taxon>Arachnida</taxon>
        <taxon>Araneae</taxon>
        <taxon>Araneomorphae</taxon>
        <taxon>Entelegynae</taxon>
        <taxon>Araneoidea</taxon>
        <taxon>Araneidae</taxon>
        <taxon>Araneus</taxon>
    </lineage>
</organism>
<evidence type="ECO:0000256" key="7">
    <source>
        <dbReference type="SAM" id="Phobius"/>
    </source>
</evidence>
<feature type="transmembrane region" description="Helical" evidence="7">
    <location>
        <begin position="95"/>
        <end position="116"/>
    </location>
</feature>
<dbReference type="PANTHER" id="PTHR23063:SF52">
    <property type="entry name" value="LYSOPHOSPHATIDYLCHOLINE ACYLTRANSFERASE"/>
    <property type="match status" value="1"/>
</dbReference>
<evidence type="ECO:0000256" key="4">
    <source>
        <dbReference type="ARBA" id="ARBA00023098"/>
    </source>
</evidence>
<keyword evidence="9" id="KW-1185">Reference proteome</keyword>
<dbReference type="PANTHER" id="PTHR23063">
    <property type="entry name" value="PHOSPHOLIPID ACYLTRANSFERASE"/>
    <property type="match status" value="1"/>
</dbReference>
<dbReference type="GO" id="GO:0006629">
    <property type="term" value="P:lipid metabolic process"/>
    <property type="evidence" value="ECO:0007669"/>
    <property type="project" value="UniProtKB-KW"/>
</dbReference>
<evidence type="ECO:0000256" key="1">
    <source>
        <dbReference type="ARBA" id="ARBA00022679"/>
    </source>
</evidence>
<reference evidence="8 9" key="1">
    <citation type="journal article" date="2019" name="Sci. Rep.">
        <title>Orb-weaving spider Araneus ventricosus genome elucidates the spidroin gene catalogue.</title>
        <authorList>
            <person name="Kono N."/>
            <person name="Nakamura H."/>
            <person name="Ohtoshi R."/>
            <person name="Moran D.A.P."/>
            <person name="Shinohara A."/>
            <person name="Yoshida Y."/>
            <person name="Fujiwara M."/>
            <person name="Mori M."/>
            <person name="Tomita M."/>
            <person name="Arakawa K."/>
        </authorList>
    </citation>
    <scope>NUCLEOTIDE SEQUENCE [LARGE SCALE GENOMIC DNA]</scope>
</reference>
<evidence type="ECO:0000256" key="6">
    <source>
        <dbReference type="ARBA" id="ARBA00023315"/>
    </source>
</evidence>
<feature type="transmembrane region" description="Helical" evidence="7">
    <location>
        <begin position="136"/>
        <end position="155"/>
    </location>
</feature>
<evidence type="ECO:0000256" key="5">
    <source>
        <dbReference type="ARBA" id="ARBA00023136"/>
    </source>
</evidence>
<keyword evidence="5 7" id="KW-0472">Membrane</keyword>
<proteinExistence type="predicted"/>
<dbReference type="EMBL" id="BGPR01057346">
    <property type="protein sequence ID" value="GBO33697.1"/>
    <property type="molecule type" value="Genomic_DNA"/>
</dbReference>
<keyword evidence="3 7" id="KW-1133">Transmembrane helix</keyword>
<dbReference type="OrthoDB" id="272512at2759"/>
<dbReference type="Proteomes" id="UP000499080">
    <property type="component" value="Unassembled WGS sequence"/>
</dbReference>
<evidence type="ECO:0000313" key="8">
    <source>
        <dbReference type="EMBL" id="GBO33697.1"/>
    </source>
</evidence>
<name>A0A4Y2WCB2_ARAVE</name>
<keyword evidence="2 7" id="KW-0812">Transmembrane</keyword>
<gene>
    <name evidence="8" type="primary">LPCAT_0</name>
    <name evidence="8" type="ORF">AVEN_67241_1</name>
</gene>
<keyword evidence="4" id="KW-0443">Lipid metabolism</keyword>
<accession>A0A4Y2WCB2</accession>
<protein>
    <submittedName>
        <fullName evidence="8">Lysophosphatidylcholine acyltransferase</fullName>
    </submittedName>
</protein>
<dbReference type="GO" id="GO:0005783">
    <property type="term" value="C:endoplasmic reticulum"/>
    <property type="evidence" value="ECO:0007669"/>
    <property type="project" value="TreeGrafter"/>
</dbReference>
<evidence type="ECO:0000256" key="2">
    <source>
        <dbReference type="ARBA" id="ARBA00022692"/>
    </source>
</evidence>
<sequence>MRLGLPSTPVVGDRCGVSERAVAAIASSVLHDVGLITSNNSDLSVIFSLILLPVRFLLMILILTFAWLIGVLTLHGISKEQAEGLEPLTGWRRHWAKPFIVSVARFVFVVGGWFWIPQKGRRANAQEAPILLVMPHSSFLDTVLVIALGCPSMVVKDSTERTPFFGSKSMAI</sequence>
<evidence type="ECO:0000313" key="9">
    <source>
        <dbReference type="Proteomes" id="UP000499080"/>
    </source>
</evidence>
<feature type="transmembrane region" description="Helical" evidence="7">
    <location>
        <begin position="45"/>
        <end position="74"/>
    </location>
</feature>
<dbReference type="GO" id="GO:0042171">
    <property type="term" value="F:lysophosphatidic acid acyltransferase activity"/>
    <property type="evidence" value="ECO:0007669"/>
    <property type="project" value="TreeGrafter"/>
</dbReference>
<keyword evidence="6 8" id="KW-0012">Acyltransferase</keyword>
<evidence type="ECO:0000256" key="3">
    <source>
        <dbReference type="ARBA" id="ARBA00022989"/>
    </source>
</evidence>
<keyword evidence="1 8" id="KW-0808">Transferase</keyword>
<dbReference type="AlphaFoldDB" id="A0A4Y2WCB2"/>
<comment type="caution">
    <text evidence="8">The sequence shown here is derived from an EMBL/GenBank/DDBJ whole genome shotgun (WGS) entry which is preliminary data.</text>
</comment>
<dbReference type="SUPFAM" id="SSF69593">
    <property type="entry name" value="Glycerol-3-phosphate (1)-acyltransferase"/>
    <property type="match status" value="1"/>
</dbReference>